<proteinExistence type="predicted"/>
<dbReference type="AlphaFoldDB" id="A0A1I8J6N5"/>
<dbReference type="Proteomes" id="UP000095280">
    <property type="component" value="Unplaced"/>
</dbReference>
<evidence type="ECO:0000313" key="1">
    <source>
        <dbReference type="Proteomes" id="UP000095280"/>
    </source>
</evidence>
<accession>A0A1I8J6N5</accession>
<dbReference type="WBParaSite" id="maker-uti_cns_0046027-snap-gene-0.4-mRNA-1">
    <property type="protein sequence ID" value="maker-uti_cns_0046027-snap-gene-0.4-mRNA-1"/>
    <property type="gene ID" value="maker-uti_cns_0046027-snap-gene-0.4"/>
</dbReference>
<reference evidence="2" key="1">
    <citation type="submission" date="2016-11" db="UniProtKB">
        <authorList>
            <consortium name="WormBaseParasite"/>
        </authorList>
    </citation>
    <scope>IDENTIFICATION</scope>
</reference>
<protein>
    <submittedName>
        <fullName evidence="2">Secreted protein</fullName>
    </submittedName>
</protein>
<evidence type="ECO:0000313" key="2">
    <source>
        <dbReference type="WBParaSite" id="maker-uti_cns_0046027-snap-gene-0.4-mRNA-1"/>
    </source>
</evidence>
<name>A0A1I8J6N5_9PLAT</name>
<keyword evidence="1" id="KW-1185">Reference proteome</keyword>
<organism evidence="1 2">
    <name type="scientific">Macrostomum lignano</name>
    <dbReference type="NCBI Taxonomy" id="282301"/>
    <lineage>
        <taxon>Eukaryota</taxon>
        <taxon>Metazoa</taxon>
        <taxon>Spiralia</taxon>
        <taxon>Lophotrochozoa</taxon>
        <taxon>Platyhelminthes</taxon>
        <taxon>Rhabditophora</taxon>
        <taxon>Macrostomorpha</taxon>
        <taxon>Macrostomida</taxon>
        <taxon>Macrostomidae</taxon>
        <taxon>Macrostomum</taxon>
    </lineage>
</organism>
<sequence length="316" mass="34180">MFFVLTASKQTMTESFQEVFVLFVVILAGFGINVSALTHSADSGDGFVVINDEQDFLVKIGRASVDCDYGVRDPYEVWARAVDIVMCPKTSRCAELEGPSVFGDGRYVSYKAGCEDICPKQLPPGYKCRLCHASFCNLKLQGEIVNNTLRCLSNLVQPYRMESAVAYFCSRDVQYCYLRLAATKDRILGGCYQSSDKKRLCEGPDGTGACEFCSTNECNKPSGRILRELQAHQAAGRGHGPSAGSNAGPANHASGSTGFQPIPQEPTKPPEPIDLTLYMDPDLSFAPEEVTQAAVATGGSPRSVLVVATILLSRCL</sequence>